<gene>
    <name evidence="2" type="ORF">V8G54_036456</name>
</gene>
<dbReference type="Proteomes" id="UP001374535">
    <property type="component" value="Chromosome 11"/>
</dbReference>
<evidence type="ECO:0000256" key="1">
    <source>
        <dbReference type="SAM" id="Phobius"/>
    </source>
</evidence>
<protein>
    <submittedName>
        <fullName evidence="2">Uncharacterized protein</fullName>
    </submittedName>
</protein>
<feature type="transmembrane region" description="Helical" evidence="1">
    <location>
        <begin position="12"/>
        <end position="35"/>
    </location>
</feature>
<keyword evidence="1" id="KW-1133">Transmembrane helix</keyword>
<evidence type="ECO:0000313" key="2">
    <source>
        <dbReference type="EMBL" id="WVY90942.1"/>
    </source>
</evidence>
<keyword evidence="3" id="KW-1185">Reference proteome</keyword>
<accession>A0AAQ3RFM8</accession>
<keyword evidence="1" id="KW-0472">Membrane</keyword>
<dbReference type="EMBL" id="CP144690">
    <property type="protein sequence ID" value="WVY90942.1"/>
    <property type="molecule type" value="Genomic_DNA"/>
</dbReference>
<dbReference type="AlphaFoldDB" id="A0AAQ3RFM8"/>
<evidence type="ECO:0000313" key="3">
    <source>
        <dbReference type="Proteomes" id="UP001374535"/>
    </source>
</evidence>
<organism evidence="2 3">
    <name type="scientific">Vigna mungo</name>
    <name type="common">Black gram</name>
    <name type="synonym">Phaseolus mungo</name>
    <dbReference type="NCBI Taxonomy" id="3915"/>
    <lineage>
        <taxon>Eukaryota</taxon>
        <taxon>Viridiplantae</taxon>
        <taxon>Streptophyta</taxon>
        <taxon>Embryophyta</taxon>
        <taxon>Tracheophyta</taxon>
        <taxon>Spermatophyta</taxon>
        <taxon>Magnoliopsida</taxon>
        <taxon>eudicotyledons</taxon>
        <taxon>Gunneridae</taxon>
        <taxon>Pentapetalae</taxon>
        <taxon>rosids</taxon>
        <taxon>fabids</taxon>
        <taxon>Fabales</taxon>
        <taxon>Fabaceae</taxon>
        <taxon>Papilionoideae</taxon>
        <taxon>50 kb inversion clade</taxon>
        <taxon>NPAAA clade</taxon>
        <taxon>indigoferoid/millettioid clade</taxon>
        <taxon>Phaseoleae</taxon>
        <taxon>Vigna</taxon>
    </lineage>
</organism>
<name>A0AAQ3RFM8_VIGMU</name>
<reference evidence="2 3" key="1">
    <citation type="journal article" date="2023" name="Life. Sci Alliance">
        <title>Evolutionary insights into 3D genome organization and epigenetic landscape of Vigna mungo.</title>
        <authorList>
            <person name="Junaid A."/>
            <person name="Singh B."/>
            <person name="Bhatia S."/>
        </authorList>
    </citation>
    <scope>NUCLEOTIDE SEQUENCE [LARGE SCALE GENOMIC DNA]</scope>
    <source>
        <strain evidence="2">Urdbean</strain>
    </source>
</reference>
<proteinExistence type="predicted"/>
<sequence>MLCIINRKHLNSIIKFTPIIFSHFQILNVIFYPFLFNCCPFSNNGTLFSTRTLFENGVAFSAPTTPIKAFWKIFPRKVLVFLLPGLEPLDCIFFHVINGWVYVCYSFDVLNF</sequence>
<keyword evidence="1" id="KW-0812">Transmembrane</keyword>